<proteinExistence type="predicted"/>
<accession>A0A9W4IM75</accession>
<comment type="caution">
    <text evidence="1">The sequence shown here is derived from an EMBL/GenBank/DDBJ whole genome shotgun (WGS) entry which is preliminary data.</text>
</comment>
<dbReference type="AlphaFoldDB" id="A0A9W4IM75"/>
<dbReference type="Proteomes" id="UP001152592">
    <property type="component" value="Unassembled WGS sequence"/>
</dbReference>
<organism evidence="1 2">
    <name type="scientific">Penicillium salamii</name>
    <dbReference type="NCBI Taxonomy" id="1612424"/>
    <lineage>
        <taxon>Eukaryota</taxon>
        <taxon>Fungi</taxon>
        <taxon>Dikarya</taxon>
        <taxon>Ascomycota</taxon>
        <taxon>Pezizomycotina</taxon>
        <taxon>Eurotiomycetes</taxon>
        <taxon>Eurotiomycetidae</taxon>
        <taxon>Eurotiales</taxon>
        <taxon>Aspergillaceae</taxon>
        <taxon>Penicillium</taxon>
    </lineage>
</organism>
<evidence type="ECO:0000313" key="1">
    <source>
        <dbReference type="EMBL" id="CAG8303271.1"/>
    </source>
</evidence>
<dbReference type="OrthoDB" id="5818554at2759"/>
<gene>
    <name evidence="1" type="ORF">PSALAMII_LOCUS1897</name>
</gene>
<reference evidence="1" key="1">
    <citation type="submission" date="2021-07" db="EMBL/GenBank/DDBJ databases">
        <authorList>
            <person name="Branca A.L. A."/>
        </authorList>
    </citation>
    <scope>NUCLEOTIDE SEQUENCE</scope>
</reference>
<sequence length="92" mass="10295">MIFSSNQKRASIRQQCREELAARIIKLRYSLRLLCKRNSLTPENRLGLVVHSGQVRLQPSAEDGYASSVIKSHKKPLQSNLGNGSVGVYRSV</sequence>
<evidence type="ECO:0000313" key="2">
    <source>
        <dbReference type="Proteomes" id="UP001152592"/>
    </source>
</evidence>
<name>A0A9W4IM75_9EURO</name>
<protein>
    <submittedName>
        <fullName evidence="1">Uncharacterized protein</fullName>
    </submittedName>
</protein>
<dbReference type="EMBL" id="CAJVPD010000086">
    <property type="protein sequence ID" value="CAG8303271.1"/>
    <property type="molecule type" value="Genomic_DNA"/>
</dbReference>